<dbReference type="InterPro" id="IPR038588">
    <property type="entry name" value="XS_domain_sf"/>
</dbReference>
<dbReference type="Gramene" id="TVU02555">
    <property type="protein sequence ID" value="TVU02555"/>
    <property type="gene ID" value="EJB05_51965"/>
</dbReference>
<dbReference type="InterPro" id="IPR005380">
    <property type="entry name" value="XS_domain"/>
</dbReference>
<accession>A0A5J9SU42</accession>
<evidence type="ECO:0000313" key="8">
    <source>
        <dbReference type="Proteomes" id="UP000324897"/>
    </source>
</evidence>
<feature type="coiled-coil region" evidence="3">
    <location>
        <begin position="353"/>
        <end position="412"/>
    </location>
</feature>
<sequence>MDRSSDDDSEISDSEIDEYEEKIYASLMSGDLKVKKNGDSYSCPFCSSKKKNNYNKNSLLQHASGVGAAPNRQAKEKATHRALAKHLKHDVAKSLEPQPQIMPEPQPLQNRDEKFVWPWMGVLVNVPTEWKDGRQVGESGNRLKEQLSRFCPLKGMLLLNLERTGMVSEMHVALKVTLEREDMVRKTGWKERIRDQSFMVGLRGLKITIPPGLIGDHLRKNGDLKSVNDLANEGARKTNKLVANLANQIEVKTRYLKELECKYSETTASLEKMMAKGKSFCSHIMKQKAIVTKNLEQEKQKNAIKSNHLKLATLEQQKADDNVLKLVEEQKVCSLFPLVIQSFSFPLENLTILEQQLDAKQKLELEIQQLKGKLKVMEHMPGDEDSESKNKINELSEELQEKIDELDAMESLNQTLVSKKAKVTLNCKKLGKSWKMYCSEEDAEITAAFLCSKWEAEIQNPDWHPFRAVIVDGKEMLRELKEEHGEEIYALVTKALCEVNEYKSGGNFSGGELWNFKEDRKVTLKEAVQFVLKQWRLNRRKR</sequence>
<dbReference type="InterPro" id="IPR045177">
    <property type="entry name" value="FDM1-5/IDN2"/>
</dbReference>
<evidence type="ECO:0008006" key="9">
    <source>
        <dbReference type="Google" id="ProtNLM"/>
    </source>
</evidence>
<dbReference type="AlphaFoldDB" id="A0A5J9SU42"/>
<dbReference type="Proteomes" id="UP000324897">
    <property type="component" value="Unassembled WGS sequence"/>
</dbReference>
<dbReference type="Pfam" id="PF03470">
    <property type="entry name" value="zf-XS"/>
    <property type="match status" value="1"/>
</dbReference>
<evidence type="ECO:0000256" key="1">
    <source>
        <dbReference type="ARBA" id="ARBA00023054"/>
    </source>
</evidence>
<name>A0A5J9SU42_9POAL</name>
<organism evidence="7 8">
    <name type="scientific">Eragrostis curvula</name>
    <name type="common">weeping love grass</name>
    <dbReference type="NCBI Taxonomy" id="38414"/>
    <lineage>
        <taxon>Eukaryota</taxon>
        <taxon>Viridiplantae</taxon>
        <taxon>Streptophyta</taxon>
        <taxon>Embryophyta</taxon>
        <taxon>Tracheophyta</taxon>
        <taxon>Spermatophyta</taxon>
        <taxon>Magnoliopsida</taxon>
        <taxon>Liliopsida</taxon>
        <taxon>Poales</taxon>
        <taxon>Poaceae</taxon>
        <taxon>PACMAD clade</taxon>
        <taxon>Chloridoideae</taxon>
        <taxon>Eragrostideae</taxon>
        <taxon>Eragrostidinae</taxon>
        <taxon>Eragrostis</taxon>
    </lineage>
</organism>
<protein>
    <recommendedName>
        <fullName evidence="9">Factor of DNA methylation 1-5/IDN2 domain-containing protein</fullName>
    </recommendedName>
</protein>
<feature type="domain" description="Zinc finger-XS" evidence="6">
    <location>
        <begin position="43"/>
        <end position="84"/>
    </location>
</feature>
<dbReference type="EMBL" id="RWGY01000314">
    <property type="protein sequence ID" value="TVU02555.1"/>
    <property type="molecule type" value="Genomic_DNA"/>
</dbReference>
<evidence type="ECO:0000256" key="2">
    <source>
        <dbReference type="ARBA" id="ARBA00023158"/>
    </source>
</evidence>
<reference evidence="7 8" key="1">
    <citation type="journal article" date="2019" name="Sci. Rep.">
        <title>A high-quality genome of Eragrostis curvula grass provides insights into Poaceae evolution and supports new strategies to enhance forage quality.</title>
        <authorList>
            <person name="Carballo J."/>
            <person name="Santos B.A.C.M."/>
            <person name="Zappacosta D."/>
            <person name="Garbus I."/>
            <person name="Selva J.P."/>
            <person name="Gallo C.A."/>
            <person name="Diaz A."/>
            <person name="Albertini E."/>
            <person name="Caccamo M."/>
            <person name="Echenique V."/>
        </authorList>
    </citation>
    <scope>NUCLEOTIDE SEQUENCE [LARGE SCALE GENOMIC DNA]</scope>
    <source>
        <strain evidence="8">cv. Victoria</strain>
        <tissue evidence="7">Leaf</tissue>
    </source>
</reference>
<dbReference type="Gene3D" id="3.30.70.2890">
    <property type="entry name" value="XS domain"/>
    <property type="match status" value="2"/>
</dbReference>
<dbReference type="InterPro" id="IPR005379">
    <property type="entry name" value="FDM1-5/IDN2_XH"/>
</dbReference>
<dbReference type="InterPro" id="IPR005381">
    <property type="entry name" value="Znf-XS_domain"/>
</dbReference>
<dbReference type="OrthoDB" id="1892195at2759"/>
<feature type="domain" description="Factor of DNA methylation 1-5/IDN2" evidence="5">
    <location>
        <begin position="425"/>
        <end position="541"/>
    </location>
</feature>
<gene>
    <name evidence="7" type="ORF">EJB05_51965</name>
</gene>
<keyword evidence="1 3" id="KW-0175">Coiled coil</keyword>
<proteinExistence type="predicted"/>
<feature type="non-terminal residue" evidence="7">
    <location>
        <position position="542"/>
    </location>
</feature>
<dbReference type="PANTHER" id="PTHR21596">
    <property type="entry name" value="RIBONUCLEASE P SUBUNIT P38"/>
    <property type="match status" value="1"/>
</dbReference>
<keyword evidence="8" id="KW-1185">Reference proteome</keyword>
<dbReference type="GO" id="GO:0080188">
    <property type="term" value="P:gene silencing by siRNA-directed DNA methylation"/>
    <property type="evidence" value="ECO:0007669"/>
    <property type="project" value="InterPro"/>
</dbReference>
<evidence type="ECO:0000256" key="3">
    <source>
        <dbReference type="SAM" id="Coils"/>
    </source>
</evidence>
<dbReference type="Pfam" id="PF03468">
    <property type="entry name" value="XS"/>
    <property type="match status" value="1"/>
</dbReference>
<dbReference type="PANTHER" id="PTHR21596:SF61">
    <property type="entry name" value="OS01G0633200 PROTEIN"/>
    <property type="match status" value="1"/>
</dbReference>
<dbReference type="Pfam" id="PF03469">
    <property type="entry name" value="XH"/>
    <property type="match status" value="1"/>
</dbReference>
<evidence type="ECO:0000259" key="4">
    <source>
        <dbReference type="Pfam" id="PF03468"/>
    </source>
</evidence>
<comment type="caution">
    <text evidence="7">The sequence shown here is derived from an EMBL/GenBank/DDBJ whole genome shotgun (WGS) entry which is preliminary data.</text>
</comment>
<feature type="domain" description="XS" evidence="4">
    <location>
        <begin position="112"/>
        <end position="161"/>
    </location>
</feature>
<evidence type="ECO:0000313" key="7">
    <source>
        <dbReference type="EMBL" id="TVU02555.1"/>
    </source>
</evidence>
<keyword evidence="2" id="KW-0943">RNA-mediated gene silencing</keyword>
<evidence type="ECO:0000259" key="5">
    <source>
        <dbReference type="Pfam" id="PF03469"/>
    </source>
</evidence>
<evidence type="ECO:0000259" key="6">
    <source>
        <dbReference type="Pfam" id="PF03470"/>
    </source>
</evidence>
<feature type="coiled-coil region" evidence="3">
    <location>
        <begin position="242"/>
        <end position="276"/>
    </location>
</feature>